<reference evidence="2 3" key="1">
    <citation type="submission" date="2019-08" db="EMBL/GenBank/DDBJ databases">
        <title>Deep-cultivation of Planctomycetes and their phenomic and genomic characterization uncovers novel biology.</title>
        <authorList>
            <person name="Wiegand S."/>
            <person name="Jogler M."/>
            <person name="Boedeker C."/>
            <person name="Pinto D."/>
            <person name="Vollmers J."/>
            <person name="Rivas-Marin E."/>
            <person name="Kohn T."/>
            <person name="Peeters S.H."/>
            <person name="Heuer A."/>
            <person name="Rast P."/>
            <person name="Oberbeckmann S."/>
            <person name="Bunk B."/>
            <person name="Jeske O."/>
            <person name="Meyerdierks A."/>
            <person name="Storesund J.E."/>
            <person name="Kallscheuer N."/>
            <person name="Luecker S."/>
            <person name="Lage O.M."/>
            <person name="Pohl T."/>
            <person name="Merkel B.J."/>
            <person name="Hornburger P."/>
            <person name="Mueller R.-W."/>
            <person name="Bruemmer F."/>
            <person name="Labrenz M."/>
            <person name="Spormann A.M."/>
            <person name="Op Den Camp H."/>
            <person name="Overmann J."/>
            <person name="Amann R."/>
            <person name="Jetten M.S.M."/>
            <person name="Mascher T."/>
            <person name="Medema M.H."/>
            <person name="Devos D.P."/>
            <person name="Kaster A.-K."/>
            <person name="Ovreas L."/>
            <person name="Rohde M."/>
            <person name="Galperin M.Y."/>
            <person name="Jogler C."/>
        </authorList>
    </citation>
    <scope>NUCLEOTIDE SEQUENCE [LARGE SCALE GENOMIC DNA]</scope>
    <source>
        <strain evidence="2 3">LF1</strain>
    </source>
</reference>
<gene>
    <name evidence="2" type="ORF">LF1_21320</name>
</gene>
<organism evidence="2 3">
    <name type="scientific">Rubripirellula obstinata</name>
    <dbReference type="NCBI Taxonomy" id="406547"/>
    <lineage>
        <taxon>Bacteria</taxon>
        <taxon>Pseudomonadati</taxon>
        <taxon>Planctomycetota</taxon>
        <taxon>Planctomycetia</taxon>
        <taxon>Pirellulales</taxon>
        <taxon>Pirellulaceae</taxon>
        <taxon>Rubripirellula</taxon>
    </lineage>
</organism>
<proteinExistence type="predicted"/>
<accession>A0A5B1CEL8</accession>
<name>A0A5B1CEL8_9BACT</name>
<evidence type="ECO:0000313" key="3">
    <source>
        <dbReference type="Proteomes" id="UP000322699"/>
    </source>
</evidence>
<dbReference type="Proteomes" id="UP000322699">
    <property type="component" value="Unassembled WGS sequence"/>
</dbReference>
<comment type="caution">
    <text evidence="2">The sequence shown here is derived from an EMBL/GenBank/DDBJ whole genome shotgun (WGS) entry which is preliminary data.</text>
</comment>
<protein>
    <recommendedName>
        <fullName evidence="4">Sigma 54 modulation protein / S30EA ribosomal protein</fullName>
    </recommendedName>
</protein>
<dbReference type="EMBL" id="VRLW01000001">
    <property type="protein sequence ID" value="KAA1259598.1"/>
    <property type="molecule type" value="Genomic_DNA"/>
</dbReference>
<dbReference type="AlphaFoldDB" id="A0A5B1CEL8"/>
<evidence type="ECO:0000256" key="1">
    <source>
        <dbReference type="SAM" id="MobiDB-lite"/>
    </source>
</evidence>
<evidence type="ECO:0000313" key="2">
    <source>
        <dbReference type="EMBL" id="KAA1259598.1"/>
    </source>
</evidence>
<dbReference type="InterPro" id="IPR036567">
    <property type="entry name" value="RHF-like"/>
</dbReference>
<sequence>MHLSTYFGNLEAAPSLKNDASEAISAAVGHFQSRVRKVNISVRDVNGPKGGEDLCCRCVVHLKRMTPIVIEETGANVRSLINRVADRVSYTLSQKVDRVKQSSRSKKTRKRFAETSLVTKLN</sequence>
<feature type="region of interest" description="Disordered" evidence="1">
    <location>
        <begin position="96"/>
        <end position="122"/>
    </location>
</feature>
<keyword evidence="3" id="KW-1185">Reference proteome</keyword>
<dbReference type="Gene3D" id="3.30.160.100">
    <property type="entry name" value="Ribosome hibernation promotion factor-like"/>
    <property type="match status" value="1"/>
</dbReference>
<evidence type="ECO:0008006" key="4">
    <source>
        <dbReference type="Google" id="ProtNLM"/>
    </source>
</evidence>
<dbReference type="SUPFAM" id="SSF69754">
    <property type="entry name" value="Ribosome binding protein Y (YfiA homologue)"/>
    <property type="match status" value="1"/>
</dbReference>
<feature type="compositionally biased region" description="Basic residues" evidence="1">
    <location>
        <begin position="101"/>
        <end position="110"/>
    </location>
</feature>